<evidence type="ECO:0000313" key="2">
    <source>
        <dbReference type="EMBL" id="SPZ85167.1"/>
    </source>
</evidence>
<dbReference type="Proteomes" id="UP000251241">
    <property type="component" value="Unassembled WGS sequence"/>
</dbReference>
<evidence type="ECO:0000259" key="1">
    <source>
        <dbReference type="Pfam" id="PF01557"/>
    </source>
</evidence>
<protein>
    <submittedName>
        <fullName evidence="2">2-keto-4-pentenoate hydratase/2-oxohepta-3-ene-1,7-dioic acid hydratase (Catechol pathway)</fullName>
    </submittedName>
</protein>
<proteinExistence type="predicted"/>
<name>A0A2X2ISE9_SPHMU</name>
<dbReference type="EMBL" id="UAUU01000006">
    <property type="protein sequence ID" value="SPZ85167.1"/>
    <property type="molecule type" value="Genomic_DNA"/>
</dbReference>
<feature type="domain" description="Fumarylacetoacetase-like C-terminal" evidence="1">
    <location>
        <begin position="84"/>
        <end position="319"/>
    </location>
</feature>
<gene>
    <name evidence="2" type="ORF">NCTC11343_01725</name>
</gene>
<dbReference type="Gene3D" id="3.90.850.10">
    <property type="entry name" value="Fumarylacetoacetase-like, C-terminal domain"/>
    <property type="match status" value="1"/>
</dbReference>
<dbReference type="InterPro" id="IPR011234">
    <property type="entry name" value="Fumarylacetoacetase-like_C"/>
</dbReference>
<dbReference type="SUPFAM" id="SSF56529">
    <property type="entry name" value="FAH"/>
    <property type="match status" value="1"/>
</dbReference>
<accession>A0A2X2ISE9</accession>
<dbReference type="RefSeq" id="WP_112374381.1">
    <property type="nucleotide sequence ID" value="NZ_CP069793.1"/>
</dbReference>
<dbReference type="InterPro" id="IPR036663">
    <property type="entry name" value="Fumarylacetoacetase_C_sf"/>
</dbReference>
<dbReference type="GO" id="GO:0003824">
    <property type="term" value="F:catalytic activity"/>
    <property type="evidence" value="ECO:0007669"/>
    <property type="project" value="InterPro"/>
</dbReference>
<dbReference type="GeneID" id="97181503"/>
<dbReference type="AlphaFoldDB" id="A0A2X2ISE9"/>
<reference evidence="2 3" key="1">
    <citation type="submission" date="2018-06" db="EMBL/GenBank/DDBJ databases">
        <authorList>
            <consortium name="Pathogen Informatics"/>
            <person name="Doyle S."/>
        </authorList>
    </citation>
    <scope>NUCLEOTIDE SEQUENCE [LARGE SCALE GENOMIC DNA]</scope>
    <source>
        <strain evidence="2 3">NCTC11343</strain>
    </source>
</reference>
<dbReference type="Pfam" id="PF01557">
    <property type="entry name" value="FAA_hydrolase"/>
    <property type="match status" value="1"/>
</dbReference>
<sequence length="324" mass="36017">MRIVTSTKNGQQELGIVIDDRFYSCSVIDQNLPTTMSDFLKGGEETMNQLQILETALRRGAINRPYRLLDDIQLIAPVPQPTSFRDAYAFRQHVATSRRNRGLDMIPEFDEFPVFYFSNHQSIQGPGPVQCMPLHLNQLDFELEIAIVINKPGINIPAAQADEYIAGYMIMNDFSARKLQMDEMKLSLGPAKGKDFATAIGPYLVTKDELEPYKVQPAAGHTGDCYALNMTCKVNGTQVSAGNFASMHWTFAEIIERVSYGVQLYPGDIIGSGTVGTGCFLELNGTARIADPNHKDLWLNLGDEIELEITALGKLFNSIVLYHS</sequence>
<evidence type="ECO:0000313" key="3">
    <source>
        <dbReference type="Proteomes" id="UP000251241"/>
    </source>
</evidence>
<organism evidence="2 3">
    <name type="scientific">Sphingobacterium multivorum</name>
    <dbReference type="NCBI Taxonomy" id="28454"/>
    <lineage>
        <taxon>Bacteria</taxon>
        <taxon>Pseudomonadati</taxon>
        <taxon>Bacteroidota</taxon>
        <taxon>Sphingobacteriia</taxon>
        <taxon>Sphingobacteriales</taxon>
        <taxon>Sphingobacteriaceae</taxon>
        <taxon>Sphingobacterium</taxon>
    </lineage>
</organism>
<dbReference type="PANTHER" id="PTHR43211">
    <property type="entry name" value="FUMARYLACETOACETATE HYDROLASE"/>
    <property type="match status" value="1"/>
</dbReference>
<dbReference type="PANTHER" id="PTHR43211:SF1">
    <property type="entry name" value="BLL6422 PROTEIN"/>
    <property type="match status" value="1"/>
</dbReference>